<evidence type="ECO:0000313" key="2">
    <source>
        <dbReference type="EMBL" id="PFX24314.1"/>
    </source>
</evidence>
<feature type="region of interest" description="Disordered" evidence="1">
    <location>
        <begin position="34"/>
        <end position="109"/>
    </location>
</feature>
<evidence type="ECO:0000256" key="1">
    <source>
        <dbReference type="SAM" id="MobiDB-lite"/>
    </source>
</evidence>
<feature type="compositionally biased region" description="Basic and acidic residues" evidence="1">
    <location>
        <begin position="34"/>
        <end position="45"/>
    </location>
</feature>
<organism evidence="2 3">
    <name type="scientific">Stylophora pistillata</name>
    <name type="common">Smooth cauliflower coral</name>
    <dbReference type="NCBI Taxonomy" id="50429"/>
    <lineage>
        <taxon>Eukaryota</taxon>
        <taxon>Metazoa</taxon>
        <taxon>Cnidaria</taxon>
        <taxon>Anthozoa</taxon>
        <taxon>Hexacorallia</taxon>
        <taxon>Scleractinia</taxon>
        <taxon>Astrocoeniina</taxon>
        <taxon>Pocilloporidae</taxon>
        <taxon>Stylophora</taxon>
    </lineage>
</organism>
<feature type="compositionally biased region" description="Acidic residues" evidence="1">
    <location>
        <begin position="86"/>
        <end position="95"/>
    </location>
</feature>
<feature type="compositionally biased region" description="Basic and acidic residues" evidence="1">
    <location>
        <begin position="67"/>
        <end position="85"/>
    </location>
</feature>
<sequence>MTVSIFEFEFLRTCHLKGALRRLLPGSVPTNWKSLRESSGNHEKTSSTSSNGITHADELAASFPAKETIDYQDWREIPDDTHSDSSEDEEEEEEKEKEKEEGNSCALGSVNPQFQVQAPLFLENGECTYLAQQTAQGVQEIVEGFNALKFADQYRAQDSNDTE</sequence>
<name>A0A2B4S0U3_STYPI</name>
<gene>
    <name evidence="2" type="ORF">AWC38_SpisGene11087</name>
</gene>
<evidence type="ECO:0000313" key="3">
    <source>
        <dbReference type="Proteomes" id="UP000225706"/>
    </source>
</evidence>
<reference evidence="3" key="1">
    <citation type="journal article" date="2017" name="bioRxiv">
        <title>Comparative analysis of the genomes of Stylophora pistillata and Acropora digitifera provides evidence for extensive differences between species of corals.</title>
        <authorList>
            <person name="Voolstra C.R."/>
            <person name="Li Y."/>
            <person name="Liew Y.J."/>
            <person name="Baumgarten S."/>
            <person name="Zoccola D."/>
            <person name="Flot J.-F."/>
            <person name="Tambutte S."/>
            <person name="Allemand D."/>
            <person name="Aranda M."/>
        </authorList>
    </citation>
    <scope>NUCLEOTIDE SEQUENCE [LARGE SCALE GENOMIC DNA]</scope>
</reference>
<accession>A0A2B4S0U3</accession>
<comment type="caution">
    <text evidence="2">The sequence shown here is derived from an EMBL/GenBank/DDBJ whole genome shotgun (WGS) entry which is preliminary data.</text>
</comment>
<keyword evidence="3" id="KW-1185">Reference proteome</keyword>
<dbReference type="AlphaFoldDB" id="A0A2B4S0U3"/>
<protein>
    <submittedName>
        <fullName evidence="2">Uncharacterized protein</fullName>
    </submittedName>
</protein>
<proteinExistence type="predicted"/>
<dbReference type="EMBL" id="LSMT01000180">
    <property type="protein sequence ID" value="PFX24314.1"/>
    <property type="molecule type" value="Genomic_DNA"/>
</dbReference>
<dbReference type="Proteomes" id="UP000225706">
    <property type="component" value="Unassembled WGS sequence"/>
</dbReference>